<sequence length="94" mass="10902">ILQASLNDHLHMFKLSLTNPDINTSSSHLMLVALQVNELRPMCWEKYQLPTGYVPPRRQKTFKKFWNFGLFFDSLCVGIIVLCLQSIDYALVKD</sequence>
<protein>
    <submittedName>
        <fullName evidence="2">Uncharacterized protein</fullName>
    </submittedName>
</protein>
<organism evidence="2 3">
    <name type="scientific">Trema orientale</name>
    <name type="common">Charcoal tree</name>
    <name type="synonym">Celtis orientalis</name>
    <dbReference type="NCBI Taxonomy" id="63057"/>
    <lineage>
        <taxon>Eukaryota</taxon>
        <taxon>Viridiplantae</taxon>
        <taxon>Streptophyta</taxon>
        <taxon>Embryophyta</taxon>
        <taxon>Tracheophyta</taxon>
        <taxon>Spermatophyta</taxon>
        <taxon>Magnoliopsida</taxon>
        <taxon>eudicotyledons</taxon>
        <taxon>Gunneridae</taxon>
        <taxon>Pentapetalae</taxon>
        <taxon>rosids</taxon>
        <taxon>fabids</taxon>
        <taxon>Rosales</taxon>
        <taxon>Cannabaceae</taxon>
        <taxon>Trema</taxon>
    </lineage>
</organism>
<evidence type="ECO:0000313" key="3">
    <source>
        <dbReference type="Proteomes" id="UP000237000"/>
    </source>
</evidence>
<name>A0A2P5F686_TREOI</name>
<evidence type="ECO:0000256" key="1">
    <source>
        <dbReference type="SAM" id="Phobius"/>
    </source>
</evidence>
<reference evidence="3" key="1">
    <citation type="submission" date="2016-06" db="EMBL/GenBank/DDBJ databases">
        <title>Parallel loss of symbiosis genes in relatives of nitrogen-fixing non-legume Parasponia.</title>
        <authorList>
            <person name="Van Velzen R."/>
            <person name="Holmer R."/>
            <person name="Bu F."/>
            <person name="Rutten L."/>
            <person name="Van Zeijl A."/>
            <person name="Liu W."/>
            <person name="Santuari L."/>
            <person name="Cao Q."/>
            <person name="Sharma T."/>
            <person name="Shen D."/>
            <person name="Roswanjaya Y."/>
            <person name="Wardhani T."/>
            <person name="Kalhor M.S."/>
            <person name="Jansen J."/>
            <person name="Van den Hoogen J."/>
            <person name="Gungor B."/>
            <person name="Hartog M."/>
            <person name="Hontelez J."/>
            <person name="Verver J."/>
            <person name="Yang W.-C."/>
            <person name="Schijlen E."/>
            <person name="Repin R."/>
            <person name="Schilthuizen M."/>
            <person name="Schranz E."/>
            <person name="Heidstra R."/>
            <person name="Miyata K."/>
            <person name="Fedorova E."/>
            <person name="Kohlen W."/>
            <person name="Bisseling T."/>
            <person name="Smit S."/>
            <person name="Geurts R."/>
        </authorList>
    </citation>
    <scope>NUCLEOTIDE SEQUENCE [LARGE SCALE GENOMIC DNA]</scope>
    <source>
        <strain evidence="3">cv. RG33-2</strain>
    </source>
</reference>
<keyword evidence="3" id="KW-1185">Reference proteome</keyword>
<dbReference type="AlphaFoldDB" id="A0A2P5F686"/>
<proteinExistence type="predicted"/>
<accession>A0A2P5F686</accession>
<dbReference type="EMBL" id="JXTC01000059">
    <property type="protein sequence ID" value="PON93304.1"/>
    <property type="molecule type" value="Genomic_DNA"/>
</dbReference>
<feature type="non-terminal residue" evidence="2">
    <location>
        <position position="1"/>
    </location>
</feature>
<dbReference type="Proteomes" id="UP000237000">
    <property type="component" value="Unassembled WGS sequence"/>
</dbReference>
<feature type="transmembrane region" description="Helical" evidence="1">
    <location>
        <begin position="65"/>
        <end position="87"/>
    </location>
</feature>
<evidence type="ECO:0000313" key="2">
    <source>
        <dbReference type="EMBL" id="PON93304.1"/>
    </source>
</evidence>
<dbReference type="InParanoid" id="A0A2P5F686"/>
<keyword evidence="1" id="KW-0472">Membrane</keyword>
<keyword evidence="1" id="KW-0812">Transmembrane</keyword>
<keyword evidence="1" id="KW-1133">Transmembrane helix</keyword>
<gene>
    <name evidence="2" type="ORF">TorRG33x02_108750</name>
</gene>
<comment type="caution">
    <text evidence="2">The sequence shown here is derived from an EMBL/GenBank/DDBJ whole genome shotgun (WGS) entry which is preliminary data.</text>
</comment>